<dbReference type="PANTHER" id="PTHR10146">
    <property type="entry name" value="PROLINE SYNTHETASE CO-TRANSCRIBED BACTERIAL HOMOLOG PROTEIN"/>
    <property type="match status" value="1"/>
</dbReference>
<evidence type="ECO:0000256" key="3">
    <source>
        <dbReference type="RuleBase" id="RU004514"/>
    </source>
</evidence>
<dbReference type="CDD" id="cd00635">
    <property type="entry name" value="PLPDE_III_YBL036c_like"/>
    <property type="match status" value="1"/>
</dbReference>
<gene>
    <name evidence="5" type="ORF">GCM10009810_05860</name>
</gene>
<proteinExistence type="inferred from homology"/>
<evidence type="ECO:0000313" key="5">
    <source>
        <dbReference type="EMBL" id="GAA1748092.1"/>
    </source>
</evidence>
<dbReference type="HAMAP" id="MF_02087">
    <property type="entry name" value="PLP_homeostasis"/>
    <property type="match status" value="1"/>
</dbReference>
<comment type="function">
    <text evidence="2">Pyridoxal 5'-phosphate (PLP)-binding protein, which is involved in PLP homeostasis.</text>
</comment>
<organism evidence="5 6">
    <name type="scientific">Nostocoides vanveenii</name>
    <dbReference type="NCBI Taxonomy" id="330835"/>
    <lineage>
        <taxon>Bacteria</taxon>
        <taxon>Bacillati</taxon>
        <taxon>Actinomycetota</taxon>
        <taxon>Actinomycetes</taxon>
        <taxon>Micrococcales</taxon>
        <taxon>Intrasporangiaceae</taxon>
        <taxon>Nostocoides</taxon>
    </lineage>
</organism>
<reference evidence="6" key="1">
    <citation type="journal article" date="2019" name="Int. J. Syst. Evol. Microbiol.">
        <title>The Global Catalogue of Microorganisms (GCM) 10K type strain sequencing project: providing services to taxonomists for standard genome sequencing and annotation.</title>
        <authorList>
            <consortium name="The Broad Institute Genomics Platform"/>
            <consortium name="The Broad Institute Genome Sequencing Center for Infectious Disease"/>
            <person name="Wu L."/>
            <person name="Ma J."/>
        </authorList>
    </citation>
    <scope>NUCLEOTIDE SEQUENCE [LARGE SCALE GENOMIC DNA]</scope>
    <source>
        <strain evidence="6">JCM 15591</strain>
    </source>
</reference>
<accession>A0ABP4W6C5</accession>
<evidence type="ECO:0000256" key="1">
    <source>
        <dbReference type="ARBA" id="ARBA00022898"/>
    </source>
</evidence>
<dbReference type="SUPFAM" id="SSF51419">
    <property type="entry name" value="PLP-binding barrel"/>
    <property type="match status" value="1"/>
</dbReference>
<dbReference type="NCBIfam" id="TIGR00044">
    <property type="entry name" value="YggS family pyridoxal phosphate-dependent enzyme"/>
    <property type="match status" value="1"/>
</dbReference>
<keyword evidence="6" id="KW-1185">Reference proteome</keyword>
<dbReference type="EMBL" id="BAAAPN010000015">
    <property type="protein sequence ID" value="GAA1748092.1"/>
    <property type="molecule type" value="Genomic_DNA"/>
</dbReference>
<dbReference type="InterPro" id="IPR029066">
    <property type="entry name" value="PLP-binding_barrel"/>
</dbReference>
<comment type="caution">
    <text evidence="5">The sequence shown here is derived from an EMBL/GenBank/DDBJ whole genome shotgun (WGS) entry which is preliminary data.</text>
</comment>
<feature type="modified residue" description="N6-(pyridoxal phosphate)lysine" evidence="2">
    <location>
        <position position="43"/>
    </location>
</feature>
<keyword evidence="1 2" id="KW-0663">Pyridoxal phosphate</keyword>
<sequence>MTDRADRRTALAAGLAEVEARIDAACASAGRARQDVALVVVTKTFPASDVILLRDLGVTDVGENKVQEAAAKSGAEAFAGLRLHLIGRLQSNKALAAGALADVVHSLDRERLIGPLARGRAGRAVQLGATEAGTLPVLLQISLDGDPSRGGVTAENLERLAEAVLASPLRLAGVMAVPPPGAEAGAAFATLAELAGRVRRLAPEATWISAGMSGDLETAVANGATHLRVGSAILGSRSPFR</sequence>
<dbReference type="RefSeq" id="WP_344061851.1">
    <property type="nucleotide sequence ID" value="NZ_BAAAPN010000015.1"/>
</dbReference>
<comment type="similarity">
    <text evidence="2 3">Belongs to the pyridoxal phosphate-binding protein YggS/PROSC family.</text>
</comment>
<feature type="domain" description="Alanine racemase N-terminal" evidence="4">
    <location>
        <begin position="32"/>
        <end position="237"/>
    </location>
</feature>
<dbReference type="Gene3D" id="3.20.20.10">
    <property type="entry name" value="Alanine racemase"/>
    <property type="match status" value="1"/>
</dbReference>
<dbReference type="InterPro" id="IPR001608">
    <property type="entry name" value="Ala_racemase_N"/>
</dbReference>
<evidence type="ECO:0000259" key="4">
    <source>
        <dbReference type="Pfam" id="PF01168"/>
    </source>
</evidence>
<dbReference type="PANTHER" id="PTHR10146:SF14">
    <property type="entry name" value="PYRIDOXAL PHOSPHATE HOMEOSTASIS PROTEIN"/>
    <property type="match status" value="1"/>
</dbReference>
<dbReference type="InterPro" id="IPR011078">
    <property type="entry name" value="PyrdxlP_homeostasis"/>
</dbReference>
<dbReference type="Pfam" id="PF01168">
    <property type="entry name" value="Ala_racemase_N"/>
    <property type="match status" value="1"/>
</dbReference>
<dbReference type="Proteomes" id="UP001501475">
    <property type="component" value="Unassembled WGS sequence"/>
</dbReference>
<protein>
    <recommendedName>
        <fullName evidence="2">Pyridoxal phosphate homeostasis protein</fullName>
        <shortName evidence="2">PLP homeostasis protein</shortName>
    </recommendedName>
</protein>
<dbReference type="PIRSF" id="PIRSF004848">
    <property type="entry name" value="YBL036c_PLPDEIII"/>
    <property type="match status" value="1"/>
</dbReference>
<evidence type="ECO:0000313" key="6">
    <source>
        <dbReference type="Proteomes" id="UP001501475"/>
    </source>
</evidence>
<name>A0ABP4W6C5_9MICO</name>
<evidence type="ECO:0000256" key="2">
    <source>
        <dbReference type="HAMAP-Rule" id="MF_02087"/>
    </source>
</evidence>